<keyword evidence="6" id="KW-1185">Reference proteome</keyword>
<comment type="caution">
    <text evidence="5">The sequence shown here is derived from an EMBL/GenBank/DDBJ whole genome shotgun (WGS) entry which is preliminary data.</text>
</comment>
<evidence type="ECO:0000313" key="5">
    <source>
        <dbReference type="EMBL" id="CAH9078554.1"/>
    </source>
</evidence>
<feature type="domain" description="Wall-associated receptor kinase galacturonan-binding" evidence="4">
    <location>
        <begin position="36"/>
        <end position="93"/>
    </location>
</feature>
<evidence type="ECO:0000313" key="6">
    <source>
        <dbReference type="Proteomes" id="UP001152484"/>
    </source>
</evidence>
<sequence>MRLAAAAMAAALVVAIGFGTSASGASSRAGVALPGCQEKCGNVTVPYPFGVGDKNCSLNDRDFKLTCDQYSTLRTSAGIEITGIDYEKGQMEMQMPTYSFCFNESVKQEIVRSKVI</sequence>
<evidence type="ECO:0000259" key="4">
    <source>
        <dbReference type="Pfam" id="PF13947"/>
    </source>
</evidence>
<organism evidence="5 6">
    <name type="scientific">Cuscuta europaea</name>
    <name type="common">European dodder</name>
    <dbReference type="NCBI Taxonomy" id="41803"/>
    <lineage>
        <taxon>Eukaryota</taxon>
        <taxon>Viridiplantae</taxon>
        <taxon>Streptophyta</taxon>
        <taxon>Embryophyta</taxon>
        <taxon>Tracheophyta</taxon>
        <taxon>Spermatophyta</taxon>
        <taxon>Magnoliopsida</taxon>
        <taxon>eudicotyledons</taxon>
        <taxon>Gunneridae</taxon>
        <taxon>Pentapetalae</taxon>
        <taxon>asterids</taxon>
        <taxon>lamiids</taxon>
        <taxon>Solanales</taxon>
        <taxon>Convolvulaceae</taxon>
        <taxon>Cuscuteae</taxon>
        <taxon>Cuscuta</taxon>
        <taxon>Cuscuta subgen. Cuscuta</taxon>
    </lineage>
</organism>
<dbReference type="Pfam" id="PF13947">
    <property type="entry name" value="GUB_WAK_bind"/>
    <property type="match status" value="1"/>
</dbReference>
<dbReference type="OrthoDB" id="1302399at2759"/>
<evidence type="ECO:0000256" key="1">
    <source>
        <dbReference type="ARBA" id="ARBA00004167"/>
    </source>
</evidence>
<accession>A0A9P0YWZ1</accession>
<reference evidence="5" key="1">
    <citation type="submission" date="2022-07" db="EMBL/GenBank/DDBJ databases">
        <authorList>
            <person name="Macas J."/>
            <person name="Novak P."/>
            <person name="Neumann P."/>
        </authorList>
    </citation>
    <scope>NUCLEOTIDE SEQUENCE</scope>
</reference>
<keyword evidence="2 3" id="KW-0732">Signal</keyword>
<protein>
    <recommendedName>
        <fullName evidence="4">Wall-associated receptor kinase galacturonan-binding domain-containing protein</fullName>
    </recommendedName>
</protein>
<dbReference type="GO" id="GO:0030247">
    <property type="term" value="F:polysaccharide binding"/>
    <property type="evidence" value="ECO:0007669"/>
    <property type="project" value="InterPro"/>
</dbReference>
<dbReference type="GO" id="GO:0016020">
    <property type="term" value="C:membrane"/>
    <property type="evidence" value="ECO:0007669"/>
    <property type="project" value="UniProtKB-SubCell"/>
</dbReference>
<evidence type="ECO:0000256" key="3">
    <source>
        <dbReference type="SAM" id="SignalP"/>
    </source>
</evidence>
<proteinExistence type="predicted"/>
<dbReference type="PANTHER" id="PTHR33491">
    <property type="entry name" value="OSJNBA0016N04.9 PROTEIN"/>
    <property type="match status" value="1"/>
</dbReference>
<dbReference type="AlphaFoldDB" id="A0A9P0YWZ1"/>
<dbReference type="InterPro" id="IPR025287">
    <property type="entry name" value="WAK_GUB"/>
</dbReference>
<dbReference type="Proteomes" id="UP001152484">
    <property type="component" value="Unassembled WGS sequence"/>
</dbReference>
<comment type="subcellular location">
    <subcellularLocation>
        <location evidence="1">Membrane</location>
        <topology evidence="1">Single-pass membrane protein</topology>
    </subcellularLocation>
</comment>
<dbReference type="EMBL" id="CAMAPE010000010">
    <property type="protein sequence ID" value="CAH9078554.1"/>
    <property type="molecule type" value="Genomic_DNA"/>
</dbReference>
<name>A0A9P0YWZ1_CUSEU</name>
<evidence type="ECO:0000256" key="2">
    <source>
        <dbReference type="ARBA" id="ARBA00022729"/>
    </source>
</evidence>
<feature type="signal peptide" evidence="3">
    <location>
        <begin position="1"/>
        <end position="24"/>
    </location>
</feature>
<feature type="chain" id="PRO_5040467216" description="Wall-associated receptor kinase galacturonan-binding domain-containing protein" evidence="3">
    <location>
        <begin position="25"/>
        <end position="116"/>
    </location>
</feature>
<gene>
    <name evidence="5" type="ORF">CEURO_LOCUS6803</name>
</gene>